<evidence type="ECO:0000256" key="3">
    <source>
        <dbReference type="PROSITE-ProRule" id="PRU00473"/>
    </source>
</evidence>
<dbReference type="RefSeq" id="WP_037021592.1">
    <property type="nucleotide sequence ID" value="NZ_CCSF01000001.1"/>
</dbReference>
<protein>
    <submittedName>
        <fullName evidence="5">OmpA family protein</fullName>
    </submittedName>
</protein>
<reference evidence="5 6" key="1">
    <citation type="submission" date="2014-07" db="EMBL/GenBank/DDBJ databases">
        <authorList>
            <person name="Urmite Genomes Urmite Genomes"/>
        </authorList>
    </citation>
    <scope>NUCLEOTIDE SEQUENCE [LARGE SCALE GENOMIC DNA]</scope>
    <source>
        <strain evidence="5 6">20_BN</strain>
    </source>
</reference>
<dbReference type="Proteomes" id="UP000053902">
    <property type="component" value="Unassembled WGS sequence"/>
</dbReference>
<dbReference type="PROSITE" id="PS51257">
    <property type="entry name" value="PROKAR_LIPOPROTEIN"/>
    <property type="match status" value="1"/>
</dbReference>
<feature type="domain" description="OmpA-like" evidence="4">
    <location>
        <begin position="142"/>
        <end position="259"/>
    </location>
</feature>
<dbReference type="STRING" id="1499686.BN1079_00141"/>
<evidence type="ECO:0000259" key="4">
    <source>
        <dbReference type="PROSITE" id="PS51123"/>
    </source>
</evidence>
<evidence type="ECO:0000256" key="1">
    <source>
        <dbReference type="ARBA" id="ARBA00004442"/>
    </source>
</evidence>
<evidence type="ECO:0000256" key="2">
    <source>
        <dbReference type="ARBA" id="ARBA00023136"/>
    </source>
</evidence>
<accession>A0A078LNC4</accession>
<dbReference type="InterPro" id="IPR036737">
    <property type="entry name" value="OmpA-like_sf"/>
</dbReference>
<keyword evidence="2 3" id="KW-0472">Membrane</keyword>
<dbReference type="AlphaFoldDB" id="A0A078LNC4"/>
<dbReference type="OrthoDB" id="9782229at2"/>
<dbReference type="InterPro" id="IPR006664">
    <property type="entry name" value="OMP_bac"/>
</dbReference>
<dbReference type="eggNOG" id="COG2885">
    <property type="taxonomic scope" value="Bacteria"/>
</dbReference>
<dbReference type="InterPro" id="IPR025511">
    <property type="entry name" value="DUF4398"/>
</dbReference>
<evidence type="ECO:0000313" key="5">
    <source>
        <dbReference type="EMBL" id="CDZ92870.1"/>
    </source>
</evidence>
<organism evidence="5 6">
    <name type="scientific">Pseudomonas saudiphocaensis</name>
    <dbReference type="NCBI Taxonomy" id="1499686"/>
    <lineage>
        <taxon>Bacteria</taxon>
        <taxon>Pseudomonadati</taxon>
        <taxon>Pseudomonadota</taxon>
        <taxon>Gammaproteobacteria</taxon>
        <taxon>Pseudomonadales</taxon>
        <taxon>Pseudomonadaceae</taxon>
        <taxon>Pseudomonas</taxon>
    </lineage>
</organism>
<comment type="subcellular location">
    <subcellularLocation>
        <location evidence="1">Cell outer membrane</location>
    </subcellularLocation>
</comment>
<name>A0A078LNC4_9PSED</name>
<gene>
    <name evidence="5" type="ORF">BN1079_00141</name>
</gene>
<dbReference type="PRINTS" id="PR01021">
    <property type="entry name" value="OMPADOMAIN"/>
</dbReference>
<dbReference type="PROSITE" id="PS51123">
    <property type="entry name" value="OMPA_2"/>
    <property type="match status" value="1"/>
</dbReference>
<dbReference type="Pfam" id="PF14346">
    <property type="entry name" value="DUF4398"/>
    <property type="match status" value="1"/>
</dbReference>
<dbReference type="GO" id="GO:0009279">
    <property type="term" value="C:cell outer membrane"/>
    <property type="evidence" value="ECO:0007669"/>
    <property type="project" value="UniProtKB-SubCell"/>
</dbReference>
<proteinExistence type="predicted"/>
<sequence>MNRSVIAGLLVLGLLQGCVGSEVKQALDDAELAYQAVSKDPQVFADAPKDVRRAEESLERAKRFAGYWGGAEDARHYAYLSLRYSQIASQHGEQLQNERRATHLEMEHERLRRTLQQARLLDRRQQSQWLEEQMDGLAAAETGRGLVMTLGDVLFKPASAELGEAANQRLLKLAHFLQLNPTRRVRIEGYTDNRGSAAENLALSHSRAQVVANFLEELGVEARRMEVAGYGEAFHISENASARGRALNRRVEIVFSDAEGRLGNPRE</sequence>
<evidence type="ECO:0000313" key="6">
    <source>
        <dbReference type="Proteomes" id="UP000053902"/>
    </source>
</evidence>
<dbReference type="PANTHER" id="PTHR30329:SF20">
    <property type="entry name" value="EXPORTED PROTEIN"/>
    <property type="match status" value="1"/>
</dbReference>
<dbReference type="Gene3D" id="3.30.1330.60">
    <property type="entry name" value="OmpA-like domain"/>
    <property type="match status" value="1"/>
</dbReference>
<keyword evidence="6" id="KW-1185">Reference proteome</keyword>
<dbReference type="InterPro" id="IPR050330">
    <property type="entry name" value="Bact_OuterMem_StrucFunc"/>
</dbReference>
<dbReference type="HOGENOM" id="CLU_016890_14_2_6"/>
<dbReference type="EMBL" id="CCSF01000001">
    <property type="protein sequence ID" value="CDZ92870.1"/>
    <property type="molecule type" value="Genomic_DNA"/>
</dbReference>
<dbReference type="CDD" id="cd07185">
    <property type="entry name" value="OmpA_C-like"/>
    <property type="match status" value="1"/>
</dbReference>
<dbReference type="Pfam" id="PF00691">
    <property type="entry name" value="OmpA"/>
    <property type="match status" value="1"/>
</dbReference>
<dbReference type="SUPFAM" id="SSF103088">
    <property type="entry name" value="OmpA-like"/>
    <property type="match status" value="1"/>
</dbReference>
<dbReference type="InterPro" id="IPR006665">
    <property type="entry name" value="OmpA-like"/>
</dbReference>
<dbReference type="PANTHER" id="PTHR30329">
    <property type="entry name" value="STATOR ELEMENT OF FLAGELLAR MOTOR COMPLEX"/>
    <property type="match status" value="1"/>
</dbReference>